<dbReference type="EMBL" id="JARBHB010000001">
    <property type="protein sequence ID" value="KAJ8897134.1"/>
    <property type="molecule type" value="Genomic_DNA"/>
</dbReference>
<gene>
    <name evidence="2" type="ORF">PR048_002480</name>
</gene>
<sequence length="460" mass="51234">MGLVCSVCSKSCTAPRLGLLKRLEFAVQWSTLLHGVMGEWLDYSLTPKADRVQFSVGSPLDFRIWESCRTMPLLDVFSRGSPVYPGLAILTSPLSALNISILKATQISSITYLFTCQTGKKLANSWHATCTIAGPEVAPLTLPITGPGFNYRRAHPRIFSWGNHFGRCGWSAGFLGDLHSYLKVGKIIIPGYVLHEQRLSKLKSSFRLWRCKSDGQIPDRWELITWAPEGWQVYETRLYIRPYHYESERGLCYVPTADECGDRGSRRGCAPTTSSDSPGGRGLTEGAAQPAPSVVGQADGGATVAYPSRALPCYTNLVANPYRALVQRWRTCRLSSAVSCVTGKFIVMPSSVSEEQSNEVKESASMPRRRQRAQYHYVSKVEWGIMIGLRETARTVHAATTAMRVWHQWIEDGRMQRREGNGLLNVTTARDDRHLVRMAAKDRTVLDQHWSTSTGVDLSA</sequence>
<name>A0ABQ9IKE5_9NEOP</name>
<dbReference type="Proteomes" id="UP001159363">
    <property type="component" value="Chromosome 1"/>
</dbReference>
<evidence type="ECO:0000256" key="1">
    <source>
        <dbReference type="SAM" id="MobiDB-lite"/>
    </source>
</evidence>
<keyword evidence="3" id="KW-1185">Reference proteome</keyword>
<proteinExistence type="predicted"/>
<comment type="caution">
    <text evidence="2">The sequence shown here is derived from an EMBL/GenBank/DDBJ whole genome shotgun (WGS) entry which is preliminary data.</text>
</comment>
<feature type="region of interest" description="Disordered" evidence="1">
    <location>
        <begin position="261"/>
        <end position="292"/>
    </location>
</feature>
<protein>
    <submittedName>
        <fullName evidence="2">Uncharacterized protein</fullName>
    </submittedName>
</protein>
<organism evidence="2 3">
    <name type="scientific">Dryococelus australis</name>
    <dbReference type="NCBI Taxonomy" id="614101"/>
    <lineage>
        <taxon>Eukaryota</taxon>
        <taxon>Metazoa</taxon>
        <taxon>Ecdysozoa</taxon>
        <taxon>Arthropoda</taxon>
        <taxon>Hexapoda</taxon>
        <taxon>Insecta</taxon>
        <taxon>Pterygota</taxon>
        <taxon>Neoptera</taxon>
        <taxon>Polyneoptera</taxon>
        <taxon>Phasmatodea</taxon>
        <taxon>Verophasmatodea</taxon>
        <taxon>Anareolatae</taxon>
        <taxon>Phasmatidae</taxon>
        <taxon>Eurycanthinae</taxon>
        <taxon>Dryococelus</taxon>
    </lineage>
</organism>
<accession>A0ABQ9IKE5</accession>
<evidence type="ECO:0000313" key="2">
    <source>
        <dbReference type="EMBL" id="KAJ8897134.1"/>
    </source>
</evidence>
<evidence type="ECO:0000313" key="3">
    <source>
        <dbReference type="Proteomes" id="UP001159363"/>
    </source>
</evidence>
<reference evidence="2 3" key="1">
    <citation type="submission" date="2023-02" db="EMBL/GenBank/DDBJ databases">
        <title>LHISI_Scaffold_Assembly.</title>
        <authorList>
            <person name="Stuart O.P."/>
            <person name="Cleave R."/>
            <person name="Magrath M.J.L."/>
            <person name="Mikheyev A.S."/>
        </authorList>
    </citation>
    <scope>NUCLEOTIDE SEQUENCE [LARGE SCALE GENOMIC DNA]</scope>
    <source>
        <strain evidence="2">Daus_M_001</strain>
        <tissue evidence="2">Leg muscle</tissue>
    </source>
</reference>